<dbReference type="STRING" id="1121331.SAMN02745248_01364"/>
<dbReference type="AlphaFoldDB" id="A0A1M6NEB1"/>
<evidence type="ECO:0000259" key="9">
    <source>
        <dbReference type="Pfam" id="PF01648"/>
    </source>
</evidence>
<keyword evidence="1 8" id="KW-0444">Lipid biosynthesis</keyword>
<protein>
    <recommendedName>
        <fullName evidence="8">Holo-[acyl-carrier-protein] synthase</fullName>
        <shortName evidence="8">Holo-ACP synthase</shortName>
        <ecNumber evidence="8">2.7.8.7</ecNumber>
    </recommendedName>
    <alternativeName>
        <fullName evidence="8">4'-phosphopantetheinyl transferase AcpS</fullName>
    </alternativeName>
</protein>
<dbReference type="SUPFAM" id="SSF56214">
    <property type="entry name" value="4'-phosphopantetheinyl transferase"/>
    <property type="match status" value="1"/>
</dbReference>
<feature type="domain" description="4'-phosphopantetheinyl transferase" evidence="9">
    <location>
        <begin position="4"/>
        <end position="118"/>
    </location>
</feature>
<dbReference type="OrthoDB" id="517356at2"/>
<keyword evidence="5 8" id="KW-0460">Magnesium</keyword>
<evidence type="ECO:0000256" key="6">
    <source>
        <dbReference type="ARBA" id="ARBA00023098"/>
    </source>
</evidence>
<dbReference type="InterPro" id="IPR002582">
    <property type="entry name" value="ACPS"/>
</dbReference>
<feature type="binding site" evidence="8">
    <location>
        <position position="8"/>
    </location>
    <ligand>
        <name>Mg(2+)</name>
        <dbReference type="ChEBI" id="CHEBI:18420"/>
    </ligand>
</feature>
<evidence type="ECO:0000256" key="3">
    <source>
        <dbReference type="ARBA" id="ARBA00022723"/>
    </source>
</evidence>
<keyword evidence="11" id="KW-1185">Reference proteome</keyword>
<keyword evidence="8" id="KW-0963">Cytoplasm</keyword>
<evidence type="ECO:0000256" key="4">
    <source>
        <dbReference type="ARBA" id="ARBA00022832"/>
    </source>
</evidence>
<feature type="binding site" evidence="8">
    <location>
        <position position="56"/>
    </location>
    <ligand>
        <name>Mg(2+)</name>
        <dbReference type="ChEBI" id="CHEBI:18420"/>
    </ligand>
</feature>
<dbReference type="GO" id="GO:0000287">
    <property type="term" value="F:magnesium ion binding"/>
    <property type="evidence" value="ECO:0007669"/>
    <property type="project" value="UniProtKB-UniRule"/>
</dbReference>
<reference evidence="10 11" key="1">
    <citation type="submission" date="2016-11" db="EMBL/GenBank/DDBJ databases">
        <authorList>
            <person name="Jaros S."/>
            <person name="Januszkiewicz K."/>
            <person name="Wedrychowicz H."/>
        </authorList>
    </citation>
    <scope>NUCLEOTIDE SEQUENCE [LARGE SCALE GENOMIC DNA]</scope>
    <source>
        <strain evidence="10 11">DSM 3090</strain>
    </source>
</reference>
<dbReference type="EC" id="2.7.8.7" evidence="8"/>
<dbReference type="NCBIfam" id="TIGR00516">
    <property type="entry name" value="acpS"/>
    <property type="match status" value="1"/>
</dbReference>
<organism evidence="10 11">
    <name type="scientific">Hathewaya proteolytica DSM 3090</name>
    <dbReference type="NCBI Taxonomy" id="1121331"/>
    <lineage>
        <taxon>Bacteria</taxon>
        <taxon>Bacillati</taxon>
        <taxon>Bacillota</taxon>
        <taxon>Clostridia</taxon>
        <taxon>Eubacteriales</taxon>
        <taxon>Clostridiaceae</taxon>
        <taxon>Hathewaya</taxon>
    </lineage>
</organism>
<evidence type="ECO:0000256" key="5">
    <source>
        <dbReference type="ARBA" id="ARBA00022842"/>
    </source>
</evidence>
<dbReference type="Pfam" id="PF01648">
    <property type="entry name" value="ACPS"/>
    <property type="match status" value="1"/>
</dbReference>
<comment type="subcellular location">
    <subcellularLocation>
        <location evidence="8">Cytoplasm</location>
    </subcellularLocation>
</comment>
<comment type="cofactor">
    <cofactor evidence="8">
        <name>Mg(2+)</name>
        <dbReference type="ChEBI" id="CHEBI:18420"/>
    </cofactor>
</comment>
<comment type="catalytic activity">
    <reaction evidence="8">
        <text>apo-[ACP] + CoA = holo-[ACP] + adenosine 3',5'-bisphosphate + H(+)</text>
        <dbReference type="Rhea" id="RHEA:12068"/>
        <dbReference type="Rhea" id="RHEA-COMP:9685"/>
        <dbReference type="Rhea" id="RHEA-COMP:9690"/>
        <dbReference type="ChEBI" id="CHEBI:15378"/>
        <dbReference type="ChEBI" id="CHEBI:29999"/>
        <dbReference type="ChEBI" id="CHEBI:57287"/>
        <dbReference type="ChEBI" id="CHEBI:58343"/>
        <dbReference type="ChEBI" id="CHEBI:64479"/>
        <dbReference type="EC" id="2.7.8.7"/>
    </reaction>
</comment>
<sequence>MIIGIGTDIIEIERIKKSLENRDAFLKKLFSKIEIENLEKRKYRPEFVAGKFAAKEAVAKALGTGFRDFQFKDIVIENNALGKPVVSLFGKAAIIAEKNGQYKMHLSISHSETHAIAYAILEGV</sequence>
<evidence type="ECO:0000256" key="2">
    <source>
        <dbReference type="ARBA" id="ARBA00022679"/>
    </source>
</evidence>
<keyword evidence="6 8" id="KW-0443">Lipid metabolism</keyword>
<dbReference type="NCBIfam" id="TIGR00556">
    <property type="entry name" value="pantethn_trn"/>
    <property type="match status" value="1"/>
</dbReference>
<keyword evidence="2 8" id="KW-0808">Transferase</keyword>
<accession>A0A1M6NEB1</accession>
<evidence type="ECO:0000256" key="8">
    <source>
        <dbReference type="HAMAP-Rule" id="MF_00101"/>
    </source>
</evidence>
<dbReference type="RefSeq" id="WP_072903377.1">
    <property type="nucleotide sequence ID" value="NZ_FRAD01000010.1"/>
</dbReference>
<evidence type="ECO:0000256" key="7">
    <source>
        <dbReference type="ARBA" id="ARBA00023160"/>
    </source>
</evidence>
<dbReference type="Gene3D" id="3.90.470.20">
    <property type="entry name" value="4'-phosphopantetheinyl transferase domain"/>
    <property type="match status" value="1"/>
</dbReference>
<dbReference type="GO" id="GO:0008897">
    <property type="term" value="F:holo-[acyl-carrier-protein] synthase activity"/>
    <property type="evidence" value="ECO:0007669"/>
    <property type="project" value="UniProtKB-UniRule"/>
</dbReference>
<comment type="similarity">
    <text evidence="8">Belongs to the P-Pant transferase superfamily. AcpS family.</text>
</comment>
<gene>
    <name evidence="8" type="primary">acpS</name>
    <name evidence="10" type="ORF">SAMN02745248_01364</name>
</gene>
<dbReference type="GO" id="GO:0005737">
    <property type="term" value="C:cytoplasm"/>
    <property type="evidence" value="ECO:0007669"/>
    <property type="project" value="UniProtKB-SubCell"/>
</dbReference>
<keyword evidence="4 8" id="KW-0276">Fatty acid metabolism</keyword>
<dbReference type="EMBL" id="FRAD01000010">
    <property type="protein sequence ID" value="SHJ94071.1"/>
    <property type="molecule type" value="Genomic_DNA"/>
</dbReference>
<keyword evidence="3 8" id="KW-0479">Metal-binding</keyword>
<dbReference type="InterPro" id="IPR008278">
    <property type="entry name" value="4-PPantetheinyl_Trfase_dom"/>
</dbReference>
<proteinExistence type="inferred from homology"/>
<evidence type="ECO:0000313" key="10">
    <source>
        <dbReference type="EMBL" id="SHJ94071.1"/>
    </source>
</evidence>
<dbReference type="Proteomes" id="UP000183952">
    <property type="component" value="Unassembled WGS sequence"/>
</dbReference>
<comment type="function">
    <text evidence="8">Transfers the 4'-phosphopantetheine moiety from coenzyme A to a Ser of acyl-carrier-protein.</text>
</comment>
<evidence type="ECO:0000256" key="1">
    <source>
        <dbReference type="ARBA" id="ARBA00022516"/>
    </source>
</evidence>
<dbReference type="InterPro" id="IPR004568">
    <property type="entry name" value="Ppantetheine-prot_Trfase_dom"/>
</dbReference>
<evidence type="ECO:0000313" key="11">
    <source>
        <dbReference type="Proteomes" id="UP000183952"/>
    </source>
</evidence>
<keyword evidence="7 8" id="KW-0275">Fatty acid biosynthesis</keyword>
<name>A0A1M6NEB1_9CLOT</name>
<dbReference type="InterPro" id="IPR037143">
    <property type="entry name" value="4-PPantetheinyl_Trfase_dom_sf"/>
</dbReference>
<dbReference type="GO" id="GO:0006633">
    <property type="term" value="P:fatty acid biosynthetic process"/>
    <property type="evidence" value="ECO:0007669"/>
    <property type="project" value="UniProtKB-UniRule"/>
</dbReference>
<dbReference type="HAMAP" id="MF_00101">
    <property type="entry name" value="AcpS"/>
    <property type="match status" value="1"/>
</dbReference>